<evidence type="ECO:0000313" key="4">
    <source>
        <dbReference type="Proteomes" id="UP000000560"/>
    </source>
</evidence>
<accession>C8VQD6</accession>
<dbReference type="AlphaFoldDB" id="C8VQD6"/>
<dbReference type="EMBL" id="BN001308">
    <property type="protein sequence ID" value="CBF88684.1"/>
    <property type="molecule type" value="Genomic_DNA"/>
</dbReference>
<dbReference type="PANTHER" id="PTHR21708">
    <property type="entry name" value="PROBABLE 2-DEHYDROPANTOATE 2-REDUCTASE"/>
    <property type="match status" value="1"/>
</dbReference>
<dbReference type="VEuPathDB" id="FungiDB:AN10126"/>
<dbReference type="InterPro" id="IPR013332">
    <property type="entry name" value="KPR_N"/>
</dbReference>
<dbReference type="InterPro" id="IPR013752">
    <property type="entry name" value="KPA_reductase"/>
</dbReference>
<sequence length="367" mass="40246">MDSTKSNILVIGFGGIGTMTAYNLEAGGRATVTGVLRSNYDLVASRGFRIWSCDHGQVESWRPTSGMNAARPVRNKADMMIVTKAVPDARTMASPFDYIVVCTKNIPDIPPTVAEVIAPAITPRHTSVVLVQNGINIEKPIIAAFPENVVISGISLMNSSELRPGEIFHQDHDNLIIGAFRNPNLDIETECRAAKLFTDLYNASEKATGEYSAEVQFMRWRKLVYNASYNSLCAITGMDTSKLRLTHTAVTELLLPVMLEVKSVARAAGYQLAADQEDISLNGDPLYGYFRPSMQQDIEKGNFMEVEVIVGEAVREGQRLGVPVPMLSTVYSLLKVLQFRTKVNKGMVELPPMKDFGAGNIVEVSKP</sequence>
<dbReference type="eggNOG" id="ENOG502QWBM">
    <property type="taxonomic scope" value="Eukaryota"/>
</dbReference>
<evidence type="ECO:0000313" key="3">
    <source>
        <dbReference type="EMBL" id="CBF88684.1"/>
    </source>
</evidence>
<dbReference type="KEGG" id="ani:ANIA_10126"/>
<dbReference type="FunFam" id="1.10.1040.10:FF:000017">
    <property type="entry name" value="2-dehydropantoate 2-reductase"/>
    <property type="match status" value="1"/>
</dbReference>
<gene>
    <name evidence="3" type="ORF">ANIA_10126</name>
</gene>
<dbReference type="HOGENOM" id="CLU_031468_2_1_1"/>
<dbReference type="Pfam" id="PF08546">
    <property type="entry name" value="ApbA_C"/>
    <property type="match status" value="1"/>
</dbReference>
<dbReference type="GO" id="GO:0005737">
    <property type="term" value="C:cytoplasm"/>
    <property type="evidence" value="ECO:0000318"/>
    <property type="project" value="GO_Central"/>
</dbReference>
<dbReference type="OMA" id="VQWRTKE"/>
<dbReference type="RefSeq" id="XP_050469122.1">
    <property type="nucleotide sequence ID" value="XM_050613294.1"/>
</dbReference>
<dbReference type="SUPFAM" id="SSF51735">
    <property type="entry name" value="NAD(P)-binding Rossmann-fold domains"/>
    <property type="match status" value="1"/>
</dbReference>
<reference evidence="4" key="2">
    <citation type="journal article" date="2009" name="Fungal Genet. Biol.">
        <title>The 2008 update of the Aspergillus nidulans genome annotation: a community effort.</title>
        <authorList>
            <person name="Wortman J.R."/>
            <person name="Gilsenan J.M."/>
            <person name="Joardar V."/>
            <person name="Deegan J."/>
            <person name="Clutterbuck J."/>
            <person name="Andersen M.R."/>
            <person name="Archer D."/>
            <person name="Bencina M."/>
            <person name="Braus G."/>
            <person name="Coutinho P."/>
            <person name="von Dohren H."/>
            <person name="Doonan J."/>
            <person name="Driessen A.J."/>
            <person name="Durek P."/>
            <person name="Espeso E."/>
            <person name="Fekete E."/>
            <person name="Flipphi M."/>
            <person name="Estrada C.G."/>
            <person name="Geysens S."/>
            <person name="Goldman G."/>
            <person name="de Groot P.W."/>
            <person name="Hansen K."/>
            <person name="Harris S.D."/>
            <person name="Heinekamp T."/>
            <person name="Helmstaedt K."/>
            <person name="Henrissat B."/>
            <person name="Hofmann G."/>
            <person name="Homan T."/>
            <person name="Horio T."/>
            <person name="Horiuchi H."/>
            <person name="James S."/>
            <person name="Jones M."/>
            <person name="Karaffa L."/>
            <person name="Karanyi Z."/>
            <person name="Kato M."/>
            <person name="Keller N."/>
            <person name="Kelly D.E."/>
            <person name="Kiel J.A."/>
            <person name="Kim J.M."/>
            <person name="van der Klei I.J."/>
            <person name="Klis F.M."/>
            <person name="Kovalchuk A."/>
            <person name="Krasevec N."/>
            <person name="Kubicek C.P."/>
            <person name="Liu B."/>
            <person name="Maccabe A."/>
            <person name="Meyer V."/>
            <person name="Mirabito P."/>
            <person name="Miskei M."/>
            <person name="Mos M."/>
            <person name="Mullins J."/>
            <person name="Nelson D.R."/>
            <person name="Nielsen J."/>
            <person name="Oakley B.R."/>
            <person name="Osmani S.A."/>
            <person name="Pakula T."/>
            <person name="Paszewski A."/>
            <person name="Paulsen I."/>
            <person name="Pilsyk S."/>
            <person name="Pocsi I."/>
            <person name="Punt P.J."/>
            <person name="Ram A.F."/>
            <person name="Ren Q."/>
            <person name="Robellet X."/>
            <person name="Robson G."/>
            <person name="Seiboth B."/>
            <person name="van Solingen P."/>
            <person name="Specht T."/>
            <person name="Sun J."/>
            <person name="Taheri-Talesh N."/>
            <person name="Takeshita N."/>
            <person name="Ussery D."/>
            <person name="vanKuyk P.A."/>
            <person name="Visser H."/>
            <person name="van de Vondervoort P.J."/>
            <person name="de Vries R.P."/>
            <person name="Walton J."/>
            <person name="Xiang X."/>
            <person name="Xiong Y."/>
            <person name="Zeng A.P."/>
            <person name="Brandt B.W."/>
            <person name="Cornell M.J."/>
            <person name="van den Hondel C.A."/>
            <person name="Visser J."/>
            <person name="Oliver S.G."/>
            <person name="Turner G."/>
        </authorList>
    </citation>
    <scope>GENOME REANNOTATION</scope>
    <source>
        <strain evidence="4">FGSC A4 / ATCC 38163 / CBS 112.46 / NRRL 194 / M139</strain>
    </source>
</reference>
<dbReference type="Gene3D" id="3.40.50.720">
    <property type="entry name" value="NAD(P)-binding Rossmann-like Domain"/>
    <property type="match status" value="1"/>
</dbReference>
<dbReference type="SUPFAM" id="SSF48179">
    <property type="entry name" value="6-phosphogluconate dehydrogenase C-terminal domain-like"/>
    <property type="match status" value="1"/>
</dbReference>
<dbReference type="InterPro" id="IPR051402">
    <property type="entry name" value="KPR-Related"/>
</dbReference>
<dbReference type="InterPro" id="IPR008927">
    <property type="entry name" value="6-PGluconate_DH-like_C_sf"/>
</dbReference>
<evidence type="ECO:0000259" key="2">
    <source>
        <dbReference type="Pfam" id="PF08546"/>
    </source>
</evidence>
<protein>
    <submittedName>
        <fullName evidence="3">2-dehydropantoate 2-reductase family protein, putative (AFU_orthologue AFUA_3G00740)</fullName>
    </submittedName>
</protein>
<organism evidence="3 4">
    <name type="scientific">Emericella nidulans (strain FGSC A4 / ATCC 38163 / CBS 112.46 / NRRL 194 / M139)</name>
    <name type="common">Aspergillus nidulans</name>
    <dbReference type="NCBI Taxonomy" id="227321"/>
    <lineage>
        <taxon>Eukaryota</taxon>
        <taxon>Fungi</taxon>
        <taxon>Dikarya</taxon>
        <taxon>Ascomycota</taxon>
        <taxon>Pezizomycotina</taxon>
        <taxon>Eurotiomycetes</taxon>
        <taxon>Eurotiomycetidae</taxon>
        <taxon>Eurotiales</taxon>
        <taxon>Aspergillaceae</taxon>
        <taxon>Aspergillus</taxon>
        <taxon>Aspergillus subgen. Nidulantes</taxon>
    </lineage>
</organism>
<dbReference type="FunCoup" id="C8VQD6">
    <property type="interactions" value="29"/>
</dbReference>
<dbReference type="Proteomes" id="UP000000560">
    <property type="component" value="Chromosome VIII"/>
</dbReference>
<dbReference type="FunFam" id="3.40.50.720:FF:000739">
    <property type="entry name" value="2-dehydropantoate 2-reductase"/>
    <property type="match status" value="1"/>
</dbReference>
<dbReference type="InParanoid" id="C8VQD6"/>
<reference evidence="4" key="1">
    <citation type="journal article" date="2005" name="Nature">
        <title>Sequencing of Aspergillus nidulans and comparative analysis with A. fumigatus and A. oryzae.</title>
        <authorList>
            <person name="Galagan J.E."/>
            <person name="Calvo S.E."/>
            <person name="Cuomo C."/>
            <person name="Ma L.J."/>
            <person name="Wortman J.R."/>
            <person name="Batzoglou S."/>
            <person name="Lee S.I."/>
            <person name="Basturkmen M."/>
            <person name="Spevak C.C."/>
            <person name="Clutterbuck J."/>
            <person name="Kapitonov V."/>
            <person name="Jurka J."/>
            <person name="Scazzocchio C."/>
            <person name="Farman M."/>
            <person name="Butler J."/>
            <person name="Purcell S."/>
            <person name="Harris S."/>
            <person name="Braus G.H."/>
            <person name="Draht O."/>
            <person name="Busch S."/>
            <person name="D'Enfert C."/>
            <person name="Bouchier C."/>
            <person name="Goldman G.H."/>
            <person name="Bell-Pedersen D."/>
            <person name="Griffiths-Jones S."/>
            <person name="Doonan J.H."/>
            <person name="Yu J."/>
            <person name="Vienken K."/>
            <person name="Pain A."/>
            <person name="Freitag M."/>
            <person name="Selker E.U."/>
            <person name="Archer D.B."/>
            <person name="Penalva M.A."/>
            <person name="Oakley B.R."/>
            <person name="Momany M."/>
            <person name="Tanaka T."/>
            <person name="Kumagai T."/>
            <person name="Asai K."/>
            <person name="Machida M."/>
            <person name="Nierman W.C."/>
            <person name="Denning D.W."/>
            <person name="Caddick M."/>
            <person name="Hynes M."/>
            <person name="Paoletti M."/>
            <person name="Fischer R."/>
            <person name="Miller B."/>
            <person name="Dyer P."/>
            <person name="Sachs M.S."/>
            <person name="Osmani S.A."/>
            <person name="Birren B.W."/>
        </authorList>
    </citation>
    <scope>NUCLEOTIDE SEQUENCE [LARGE SCALE GENOMIC DNA]</scope>
    <source>
        <strain evidence="4">FGSC A4 / ATCC 38163 / CBS 112.46 / NRRL 194 / M139</strain>
    </source>
</reference>
<name>C8VQD6_EMENI</name>
<keyword evidence="4" id="KW-1185">Reference proteome</keyword>
<dbReference type="InterPro" id="IPR036291">
    <property type="entry name" value="NAD(P)-bd_dom_sf"/>
</dbReference>
<evidence type="ECO:0000259" key="1">
    <source>
        <dbReference type="Pfam" id="PF02558"/>
    </source>
</evidence>
<dbReference type="Gene3D" id="1.10.1040.10">
    <property type="entry name" value="N-(1-d-carboxylethyl)-l-norvaline Dehydrogenase, domain 2"/>
    <property type="match status" value="1"/>
</dbReference>
<dbReference type="OrthoDB" id="3609at2759"/>
<dbReference type="Pfam" id="PF02558">
    <property type="entry name" value="ApbA"/>
    <property type="match status" value="1"/>
</dbReference>
<dbReference type="PANTHER" id="PTHR21708:SF30">
    <property type="entry name" value="2-DEHYDROPANTOATE 2-REDUCTASE-RELATED"/>
    <property type="match status" value="1"/>
</dbReference>
<proteinExistence type="predicted"/>
<feature type="domain" description="Ketopantoate reductase C-terminal" evidence="2">
    <location>
        <begin position="216"/>
        <end position="338"/>
    </location>
</feature>
<dbReference type="GeneID" id="74896219"/>
<feature type="domain" description="Ketopantoate reductase N-terminal" evidence="1">
    <location>
        <begin position="8"/>
        <end position="181"/>
    </location>
</feature>
<dbReference type="InterPro" id="IPR013328">
    <property type="entry name" value="6PGD_dom2"/>
</dbReference>